<proteinExistence type="predicted"/>
<dbReference type="EMBL" id="JBHUHD010000001">
    <property type="protein sequence ID" value="MFD2138844.1"/>
    <property type="molecule type" value="Genomic_DNA"/>
</dbReference>
<gene>
    <name evidence="3" type="ORF">ACFSNC_00380</name>
</gene>
<dbReference type="SUPFAM" id="SSF56349">
    <property type="entry name" value="DNA breaking-rejoining enzymes"/>
    <property type="match status" value="1"/>
</dbReference>
<keyword evidence="1" id="KW-0233">DNA recombination</keyword>
<dbReference type="InterPro" id="IPR011010">
    <property type="entry name" value="DNA_brk_join_enz"/>
</dbReference>
<accession>A0ABW4YRW5</accession>
<dbReference type="InterPro" id="IPR002104">
    <property type="entry name" value="Integrase_catalytic"/>
</dbReference>
<comment type="caution">
    <text evidence="3">The sequence shown here is derived from an EMBL/GenBank/DDBJ whole genome shotgun (WGS) entry which is preliminary data.</text>
</comment>
<evidence type="ECO:0000313" key="3">
    <source>
        <dbReference type="EMBL" id="MFD2138844.1"/>
    </source>
</evidence>
<dbReference type="PROSITE" id="PS51898">
    <property type="entry name" value="TYR_RECOMBINASE"/>
    <property type="match status" value="1"/>
</dbReference>
<evidence type="ECO:0000256" key="1">
    <source>
        <dbReference type="ARBA" id="ARBA00023172"/>
    </source>
</evidence>
<dbReference type="RefSeq" id="WP_213355415.1">
    <property type="nucleotide sequence ID" value="NZ_JAHBGB010000044.1"/>
</dbReference>
<evidence type="ECO:0000259" key="2">
    <source>
        <dbReference type="PROSITE" id="PS51898"/>
    </source>
</evidence>
<keyword evidence="4" id="KW-1185">Reference proteome</keyword>
<dbReference type="InterPro" id="IPR013762">
    <property type="entry name" value="Integrase-like_cat_sf"/>
</dbReference>
<name>A0ABW4YRW5_9HYPH</name>
<dbReference type="Gene3D" id="1.10.443.10">
    <property type="entry name" value="Intergrase catalytic core"/>
    <property type="match status" value="1"/>
</dbReference>
<evidence type="ECO:0000313" key="4">
    <source>
        <dbReference type="Proteomes" id="UP001597299"/>
    </source>
</evidence>
<sequence length="443" mass="48817">MTHLATARAYRPSSQHRVSAPREVPVAKIVVNIPFVVWRDGKPRYVATPAHRALGFKGEDLKRPDGSWYSLEEAAAWSERRSAEVTERRKDVAAARGARRRIPPLRRPDVYTIGQLMQEWQDPTKNPKWGSEEIIKGKRRIKPLAASTKVFYRHMTRVVEIFDEGRIWAAPTTELTARAARGIYERLCEDRGVAMSWGAMAALSAAWTWGAAKGKVGPSPMSKLGIEKPSARLRVGSVEEMRTLIAAADALGLPEIGDAIVMGLLTGQRQSDRLLLIDGRDLDGRLRFLQKKTGAVVLVPASPQLVERLKGARQRRAASTIQHPELIIDEQRGRPFAGNAGSKLYRDAFREVRAAAVAGIQDGEAWKVAPCPSLEDFRDQDLRDTAVTWLGLAGATIPEIMSLTGHSQTSATQILQHYLGRHPEMAATAVDKAAAWLEAKGGL</sequence>
<dbReference type="Pfam" id="PF00589">
    <property type="entry name" value="Phage_integrase"/>
    <property type="match status" value="1"/>
</dbReference>
<dbReference type="Proteomes" id="UP001597299">
    <property type="component" value="Unassembled WGS sequence"/>
</dbReference>
<reference evidence="4" key="1">
    <citation type="journal article" date="2019" name="Int. J. Syst. Evol. Microbiol.">
        <title>The Global Catalogue of Microorganisms (GCM) 10K type strain sequencing project: providing services to taxonomists for standard genome sequencing and annotation.</title>
        <authorList>
            <consortium name="The Broad Institute Genomics Platform"/>
            <consortium name="The Broad Institute Genome Sequencing Center for Infectious Disease"/>
            <person name="Wu L."/>
            <person name="Ma J."/>
        </authorList>
    </citation>
    <scope>NUCLEOTIDE SEQUENCE [LARGE SCALE GENOMIC DNA]</scope>
    <source>
        <strain evidence="4">CCM 7435</strain>
    </source>
</reference>
<feature type="domain" description="Tyr recombinase" evidence="2">
    <location>
        <begin position="231"/>
        <end position="431"/>
    </location>
</feature>
<organism evidence="3 4">
    <name type="scientific">Ancylobacter oerskovii</name>
    <dbReference type="NCBI Taxonomy" id="459519"/>
    <lineage>
        <taxon>Bacteria</taxon>
        <taxon>Pseudomonadati</taxon>
        <taxon>Pseudomonadota</taxon>
        <taxon>Alphaproteobacteria</taxon>
        <taxon>Hyphomicrobiales</taxon>
        <taxon>Xanthobacteraceae</taxon>
        <taxon>Ancylobacter</taxon>
    </lineage>
</organism>
<protein>
    <submittedName>
        <fullName evidence="3">Tyrosine-type recombinase/integrase</fullName>
    </submittedName>
</protein>